<dbReference type="EMBL" id="LNQE01001758">
    <property type="protein sequence ID" value="KUG09007.1"/>
    <property type="molecule type" value="Genomic_DNA"/>
</dbReference>
<comment type="caution">
    <text evidence="2">The sequence shown here is derived from an EMBL/GenBank/DDBJ whole genome shotgun (WGS) entry which is preliminary data.</text>
</comment>
<organism evidence="2">
    <name type="scientific">hydrocarbon metagenome</name>
    <dbReference type="NCBI Taxonomy" id="938273"/>
    <lineage>
        <taxon>unclassified sequences</taxon>
        <taxon>metagenomes</taxon>
        <taxon>ecological metagenomes</taxon>
    </lineage>
</organism>
<gene>
    <name evidence="2" type="ORF">ASZ90_016668</name>
</gene>
<protein>
    <submittedName>
        <fullName evidence="2">Uncharacterized protein</fullName>
    </submittedName>
</protein>
<proteinExistence type="predicted"/>
<accession>A0A0W8EK76</accession>
<sequence>MGRMLVHEWQKGWGLPPFWNERVIRDREGPGLRHGRSGRKVLPVISHRGHRR</sequence>
<name>A0A0W8EK76_9ZZZZ</name>
<dbReference type="AlphaFoldDB" id="A0A0W8EK76"/>
<reference evidence="2" key="1">
    <citation type="journal article" date="2015" name="Proc. Natl. Acad. Sci. U.S.A.">
        <title>Networks of energetic and metabolic interactions define dynamics in microbial communities.</title>
        <authorList>
            <person name="Embree M."/>
            <person name="Liu J.K."/>
            <person name="Al-Bassam M.M."/>
            <person name="Zengler K."/>
        </authorList>
    </citation>
    <scope>NUCLEOTIDE SEQUENCE</scope>
</reference>
<evidence type="ECO:0000256" key="1">
    <source>
        <dbReference type="SAM" id="MobiDB-lite"/>
    </source>
</evidence>
<feature type="region of interest" description="Disordered" evidence="1">
    <location>
        <begin position="29"/>
        <end position="52"/>
    </location>
</feature>
<evidence type="ECO:0000313" key="2">
    <source>
        <dbReference type="EMBL" id="KUG09007.1"/>
    </source>
</evidence>